<gene>
    <name evidence="2" type="ORF">CNQ84_14485</name>
</gene>
<evidence type="ECO:0008006" key="4">
    <source>
        <dbReference type="Google" id="ProtNLM"/>
    </source>
</evidence>
<dbReference type="InterPro" id="IPR007418">
    <property type="entry name" value="DUF474"/>
</dbReference>
<dbReference type="RefSeq" id="WP_096005554.1">
    <property type="nucleotide sequence ID" value="NZ_NTMR01000019.1"/>
</dbReference>
<keyword evidence="1" id="KW-0812">Transmembrane</keyword>
<evidence type="ECO:0000313" key="3">
    <source>
        <dbReference type="Proteomes" id="UP000242313"/>
    </source>
</evidence>
<dbReference type="EMBL" id="NTMR01000019">
    <property type="protein sequence ID" value="PBK03470.1"/>
    <property type="molecule type" value="Genomic_DNA"/>
</dbReference>
<comment type="caution">
    <text evidence="2">The sequence shown here is derived from an EMBL/GenBank/DDBJ whole genome shotgun (WGS) entry which is preliminary data.</text>
</comment>
<dbReference type="PIRSF" id="PIRSF015875">
    <property type="entry name" value="UCP015875"/>
    <property type="match status" value="1"/>
</dbReference>
<evidence type="ECO:0000313" key="2">
    <source>
        <dbReference type="EMBL" id="PBK03470.1"/>
    </source>
</evidence>
<accession>A0A2A3MF41</accession>
<dbReference type="Proteomes" id="UP000242313">
    <property type="component" value="Unassembled WGS sequence"/>
</dbReference>
<feature type="transmembrane region" description="Helical" evidence="1">
    <location>
        <begin position="12"/>
        <end position="33"/>
    </location>
</feature>
<dbReference type="AlphaFoldDB" id="A0A2A3MF41"/>
<feature type="transmembrane region" description="Helical" evidence="1">
    <location>
        <begin position="54"/>
        <end position="73"/>
    </location>
</feature>
<proteinExistence type="predicted"/>
<keyword evidence="1" id="KW-0472">Membrane</keyword>
<feature type="transmembrane region" description="Helical" evidence="1">
    <location>
        <begin position="122"/>
        <end position="142"/>
    </location>
</feature>
<reference evidence="2 3" key="1">
    <citation type="submission" date="2017-09" db="EMBL/GenBank/DDBJ databases">
        <title>Pseudomonas abyssi sp. nov. isolated from Abyssopelagic Water.</title>
        <authorList>
            <person name="Wei Y."/>
        </authorList>
    </citation>
    <scope>NUCLEOTIDE SEQUENCE [LARGE SCALE GENOMIC DNA]</scope>
    <source>
        <strain evidence="2 3">MT5</strain>
    </source>
</reference>
<keyword evidence="3" id="KW-1185">Reference proteome</keyword>
<protein>
    <recommendedName>
        <fullName evidence="4">Integral membrane protein</fullName>
    </recommendedName>
</protein>
<evidence type="ECO:0000256" key="1">
    <source>
        <dbReference type="SAM" id="Phobius"/>
    </source>
</evidence>
<organism evidence="2 3">
    <name type="scientific">Pseudomonas abyssi</name>
    <dbReference type="NCBI Taxonomy" id="170540"/>
    <lineage>
        <taxon>Bacteria</taxon>
        <taxon>Pseudomonadati</taxon>
        <taxon>Pseudomonadota</taxon>
        <taxon>Gammaproteobacteria</taxon>
        <taxon>Pseudomonadales</taxon>
        <taxon>Pseudomonadaceae</taxon>
        <taxon>Pseudomonas</taxon>
    </lineage>
</organism>
<name>A0A2A3MF41_9PSED</name>
<keyword evidence="1" id="KW-1133">Transmembrane helix</keyword>
<sequence length="144" mass="16003">MTYLLLKFAHLSAAAFFVGGVFFEVMILSRAAQSLDDAPRQQLTTALGQRARQVMHWVVLVLYSAGLALAWRYRGVLADPLASHFATLLALKIAVAVIILLHFVGVVVLLRTGRMRPQISRRIHLSVLCHMLLLLFLAKAMVLL</sequence>
<feature type="transmembrane region" description="Helical" evidence="1">
    <location>
        <begin position="85"/>
        <end position="110"/>
    </location>
</feature>